<accession>A0A099KV02</accession>
<dbReference type="EMBL" id="JQED01000005">
    <property type="protein sequence ID" value="KGJ94396.1"/>
    <property type="molecule type" value="Genomic_DNA"/>
</dbReference>
<protein>
    <submittedName>
        <fullName evidence="1">Putative conserved protein UCP014995</fullName>
    </submittedName>
</protein>
<dbReference type="InterPro" id="IPR014469">
    <property type="entry name" value="DUF2271"/>
</dbReference>
<sequence length="163" mass="18594" precursor="true">MRKNLLLIIFIWLSSTTTLFATELQLSLNLPQQSGEYHNPYVAVWIENSKGKSVRTLVLWREGSKWLKDIRRWWRKVGRKDETLVDAITSATRAAGSYQLTFQALDDDKNPLASGNYILHLEVVRENGGRAIIKQKFTLNGTSQTFTLAPNPEVAKSIFTIKE</sequence>
<dbReference type="Proteomes" id="UP000029843">
    <property type="component" value="Unassembled WGS sequence"/>
</dbReference>
<dbReference type="RefSeq" id="WP_052056220.1">
    <property type="nucleotide sequence ID" value="NZ_JQED01000005.1"/>
</dbReference>
<dbReference type="Gene3D" id="2.60.40.4070">
    <property type="match status" value="1"/>
</dbReference>
<dbReference type="Pfam" id="PF10029">
    <property type="entry name" value="DUF2271"/>
    <property type="match status" value="1"/>
</dbReference>
<gene>
    <name evidence="1" type="ORF">ND2E_1585</name>
</gene>
<comment type="caution">
    <text evidence="1">The sequence shown here is derived from an EMBL/GenBank/DDBJ whole genome shotgun (WGS) entry which is preliminary data.</text>
</comment>
<organism evidence="1 2">
    <name type="scientific">Colwellia psychrerythraea</name>
    <name type="common">Vibrio psychroerythus</name>
    <dbReference type="NCBI Taxonomy" id="28229"/>
    <lineage>
        <taxon>Bacteria</taxon>
        <taxon>Pseudomonadati</taxon>
        <taxon>Pseudomonadota</taxon>
        <taxon>Gammaproteobacteria</taxon>
        <taxon>Alteromonadales</taxon>
        <taxon>Colwelliaceae</taxon>
        <taxon>Colwellia</taxon>
    </lineage>
</organism>
<evidence type="ECO:0000313" key="2">
    <source>
        <dbReference type="Proteomes" id="UP000029843"/>
    </source>
</evidence>
<dbReference type="OrthoDB" id="195316at2"/>
<dbReference type="PIRSF" id="PIRSF014995">
    <property type="entry name" value="UCP014995"/>
    <property type="match status" value="1"/>
</dbReference>
<evidence type="ECO:0000313" key="1">
    <source>
        <dbReference type="EMBL" id="KGJ94396.1"/>
    </source>
</evidence>
<proteinExistence type="predicted"/>
<dbReference type="PATRIC" id="fig|28229.4.peg.589"/>
<reference evidence="1 2" key="1">
    <citation type="submission" date="2014-08" db="EMBL/GenBank/DDBJ databases">
        <title>Genomic and Phenotypic Diversity of Colwellia psychrerythraea strains from Disparate Marine Basins.</title>
        <authorList>
            <person name="Techtmann S.M."/>
            <person name="Stelling S.C."/>
            <person name="Utturkar S.M."/>
            <person name="Alshibli N."/>
            <person name="Harris A."/>
            <person name="Brown S.D."/>
            <person name="Hazen T.C."/>
        </authorList>
    </citation>
    <scope>NUCLEOTIDE SEQUENCE [LARGE SCALE GENOMIC DNA]</scope>
    <source>
        <strain evidence="1 2">ND2E</strain>
    </source>
</reference>
<name>A0A099KV02_COLPS</name>
<dbReference type="AlphaFoldDB" id="A0A099KV02"/>